<evidence type="ECO:0000313" key="3">
    <source>
        <dbReference type="Proteomes" id="UP000003744"/>
    </source>
</evidence>
<dbReference type="Proteomes" id="UP000003744">
    <property type="component" value="Unassembled WGS sequence"/>
</dbReference>
<dbReference type="AlphaFoldDB" id="C2CG00"/>
<sequence>MTEFYYVTISCEAQDYYEVMADSEEEAKEKAWKIALKAIPNADHPIIHAESQSERRQQEEFQEFLERKKNEERD</sequence>
<protein>
    <submittedName>
        <fullName evidence="2">Uncharacterized protein</fullName>
    </submittedName>
</protein>
<evidence type="ECO:0000256" key="1">
    <source>
        <dbReference type="SAM" id="MobiDB-lite"/>
    </source>
</evidence>
<dbReference type="EMBL" id="ACGC01000014">
    <property type="protein sequence ID" value="EEI83528.1"/>
    <property type="molecule type" value="Genomic_DNA"/>
</dbReference>
<feature type="region of interest" description="Disordered" evidence="1">
    <location>
        <begin position="47"/>
        <end position="74"/>
    </location>
</feature>
<gene>
    <name evidence="2" type="ORF">HMPREF0077_0410</name>
</gene>
<reference evidence="2 3" key="1">
    <citation type="submission" date="2009-01" db="EMBL/GenBank/DDBJ databases">
        <authorList>
            <person name="Qin X."/>
            <person name="Bachman B."/>
            <person name="Battles P."/>
            <person name="Bell A."/>
            <person name="Bess C."/>
            <person name="Bickham C."/>
            <person name="Chaboub L."/>
            <person name="Chen D."/>
            <person name="Coyle M."/>
            <person name="Deiros D.R."/>
            <person name="Dinh H."/>
            <person name="Forbes L."/>
            <person name="Fowler G."/>
            <person name="Francisco L."/>
            <person name="Fu Q."/>
            <person name="Gubbala S."/>
            <person name="Hale W."/>
            <person name="Han Y."/>
            <person name="Hemphill L."/>
            <person name="Highlander S.K."/>
            <person name="Hirani K."/>
            <person name="Hogues M."/>
            <person name="Jackson L."/>
            <person name="Jakkamsetti A."/>
            <person name="Javaid M."/>
            <person name="Jiang H."/>
            <person name="Korchina V."/>
            <person name="Kovar C."/>
            <person name="Lara F."/>
            <person name="Lee S."/>
            <person name="Mata R."/>
            <person name="Mathew T."/>
            <person name="Moen C."/>
            <person name="Morales K."/>
            <person name="Munidasa M."/>
            <person name="Nazareth L."/>
            <person name="Ngo R."/>
            <person name="Nguyen L."/>
            <person name="Okwuonu G."/>
            <person name="Ongeri F."/>
            <person name="Patil S."/>
            <person name="Petrosino J."/>
            <person name="Pham C."/>
            <person name="Pham P."/>
            <person name="Pu L.-L."/>
            <person name="Puazo M."/>
            <person name="Raj R."/>
            <person name="Reid J."/>
            <person name="Rouhana J."/>
            <person name="Saada N."/>
            <person name="Shang Y."/>
            <person name="Simmons D."/>
            <person name="Thornton R."/>
            <person name="Warren J."/>
            <person name="Weissenberger G."/>
            <person name="Zhang J."/>
            <person name="Zhang L."/>
            <person name="Zhou C."/>
            <person name="Zhu D."/>
            <person name="Muzny D."/>
            <person name="Worley K."/>
            <person name="Gibbs R."/>
        </authorList>
    </citation>
    <scope>NUCLEOTIDE SEQUENCE [LARGE SCALE GENOMIC DNA]</scope>
    <source>
        <strain evidence="2 3">ATCC 35098</strain>
    </source>
</reference>
<dbReference type="RefSeq" id="WP_004836114.1">
    <property type="nucleotide sequence ID" value="NZ_GG666295.1"/>
</dbReference>
<accession>C2CG00</accession>
<name>C2CG00_9FIRM</name>
<evidence type="ECO:0000313" key="2">
    <source>
        <dbReference type="EMBL" id="EEI83528.1"/>
    </source>
</evidence>
<comment type="caution">
    <text evidence="2">The sequence shown here is derived from an EMBL/GenBank/DDBJ whole genome shotgun (WGS) entry which is preliminary data.</text>
</comment>
<organism evidence="2 3">
    <name type="scientific">Anaerococcus tetradius ATCC 35098</name>
    <dbReference type="NCBI Taxonomy" id="525255"/>
    <lineage>
        <taxon>Bacteria</taxon>
        <taxon>Bacillati</taxon>
        <taxon>Bacillota</taxon>
        <taxon>Tissierellia</taxon>
        <taxon>Tissierellales</taxon>
        <taxon>Peptoniphilaceae</taxon>
        <taxon>Anaerococcus</taxon>
    </lineage>
</organism>
<proteinExistence type="predicted"/>
<dbReference type="HOGENOM" id="CLU_2679640_0_0_9"/>